<evidence type="ECO:0000256" key="9">
    <source>
        <dbReference type="ARBA" id="ARBA00023102"/>
    </source>
</evidence>
<dbReference type="Gene3D" id="3.40.50.720">
    <property type="entry name" value="NAD(P)-binding Rossmann-like Domain"/>
    <property type="match status" value="1"/>
</dbReference>
<evidence type="ECO:0000259" key="13">
    <source>
        <dbReference type="Pfam" id="PF00763"/>
    </source>
</evidence>
<dbReference type="AlphaFoldDB" id="A0A6I1EQG5"/>
<dbReference type="RefSeq" id="WP_152158158.1">
    <property type="nucleotide sequence ID" value="NZ_WEHX01000025.1"/>
</dbReference>
<dbReference type="NCBIfam" id="NF010783">
    <property type="entry name" value="PRK14186.1"/>
    <property type="match status" value="1"/>
</dbReference>
<keyword evidence="3 12" id="KW-0554">One-carbon metabolism</keyword>
<dbReference type="CDD" id="cd01080">
    <property type="entry name" value="NAD_bind_m-THF_DH_Cyclohyd"/>
    <property type="match status" value="1"/>
</dbReference>
<dbReference type="GO" id="GO:0004477">
    <property type="term" value="F:methenyltetrahydrofolate cyclohydrolase activity"/>
    <property type="evidence" value="ECO:0007669"/>
    <property type="project" value="UniProtKB-UniRule"/>
</dbReference>
<keyword evidence="5 12" id="KW-0658">Purine biosynthesis</keyword>
<dbReference type="Pfam" id="PF00763">
    <property type="entry name" value="THF_DHG_CYH"/>
    <property type="match status" value="1"/>
</dbReference>
<feature type="domain" description="Tetrahydrofolate dehydrogenase/cyclohydrolase catalytic" evidence="13">
    <location>
        <begin position="6"/>
        <end position="122"/>
    </location>
</feature>
<reference evidence="15 16" key="1">
    <citation type="submission" date="2019-10" db="EMBL/GenBank/DDBJ databases">
        <title>Genome diversity of Sutterella seckii.</title>
        <authorList>
            <person name="Chaplin A.V."/>
            <person name="Sokolova S.R."/>
            <person name="Mosin K.A."/>
            <person name="Ivanova E.L."/>
            <person name="Kochetkova T.O."/>
            <person name="Goltsov A.Y."/>
            <person name="Trofimov D.Y."/>
            <person name="Efimov B.A."/>
        </authorList>
    </citation>
    <scope>NUCLEOTIDE SEQUENCE [LARGE SCALE GENOMIC DNA]</scope>
    <source>
        <strain evidence="15 16">ASD393</strain>
    </source>
</reference>
<dbReference type="OrthoDB" id="9803580at2"/>
<gene>
    <name evidence="12 15" type="primary">folD</name>
    <name evidence="15" type="ORF">GBM95_05405</name>
</gene>
<comment type="subunit">
    <text evidence="2 12">Homodimer.</text>
</comment>
<keyword evidence="7 12" id="KW-0521">NADP</keyword>
<dbReference type="EC" id="3.5.4.9" evidence="12"/>
<evidence type="ECO:0000256" key="11">
    <source>
        <dbReference type="ARBA" id="ARBA00023268"/>
    </source>
</evidence>
<dbReference type="GO" id="GO:0004488">
    <property type="term" value="F:methylenetetrahydrofolate dehydrogenase (NADP+) activity"/>
    <property type="evidence" value="ECO:0007669"/>
    <property type="project" value="UniProtKB-UniRule"/>
</dbReference>
<dbReference type="GO" id="GO:0005829">
    <property type="term" value="C:cytosol"/>
    <property type="evidence" value="ECO:0007669"/>
    <property type="project" value="TreeGrafter"/>
</dbReference>
<dbReference type="FunFam" id="3.40.50.720:FF:000094">
    <property type="entry name" value="Bifunctional protein FolD"/>
    <property type="match status" value="1"/>
</dbReference>
<dbReference type="InterPro" id="IPR020630">
    <property type="entry name" value="THF_DH/CycHdrlase_cat_dom"/>
</dbReference>
<dbReference type="EMBL" id="WEHX01000025">
    <property type="protein sequence ID" value="KAB7660957.1"/>
    <property type="molecule type" value="Genomic_DNA"/>
</dbReference>
<evidence type="ECO:0000256" key="3">
    <source>
        <dbReference type="ARBA" id="ARBA00022563"/>
    </source>
</evidence>
<dbReference type="Gene3D" id="3.40.50.10860">
    <property type="entry name" value="Leucine Dehydrogenase, chain A, domain 1"/>
    <property type="match status" value="1"/>
</dbReference>
<comment type="function">
    <text evidence="12">Catalyzes the oxidation of 5,10-methylenetetrahydrofolate to 5,10-methenyltetrahydrofolate and then the hydrolysis of 5,10-methenyltetrahydrofolate to 10-formyltetrahydrofolate.</text>
</comment>
<feature type="domain" description="Tetrahydrofolate dehydrogenase/cyclohydrolase NAD(P)-binding" evidence="14">
    <location>
        <begin position="143"/>
        <end position="285"/>
    </location>
</feature>
<dbReference type="GO" id="GO:0000105">
    <property type="term" value="P:L-histidine biosynthetic process"/>
    <property type="evidence" value="ECO:0007669"/>
    <property type="project" value="UniProtKB-KW"/>
</dbReference>
<evidence type="ECO:0000256" key="1">
    <source>
        <dbReference type="ARBA" id="ARBA00004777"/>
    </source>
</evidence>
<dbReference type="InterPro" id="IPR000672">
    <property type="entry name" value="THF_DH/CycHdrlase"/>
</dbReference>
<evidence type="ECO:0000256" key="2">
    <source>
        <dbReference type="ARBA" id="ARBA00011738"/>
    </source>
</evidence>
<dbReference type="PROSITE" id="PS00767">
    <property type="entry name" value="THF_DHG_CYH_2"/>
    <property type="match status" value="1"/>
</dbReference>
<evidence type="ECO:0000313" key="15">
    <source>
        <dbReference type="EMBL" id="KAB7660957.1"/>
    </source>
</evidence>
<dbReference type="PANTHER" id="PTHR48099:SF5">
    <property type="entry name" value="C-1-TETRAHYDROFOLATE SYNTHASE, CYTOPLASMIC"/>
    <property type="match status" value="1"/>
</dbReference>
<dbReference type="InterPro" id="IPR020631">
    <property type="entry name" value="THF_DH/CycHdrlase_NAD-bd_dom"/>
</dbReference>
<comment type="catalytic activity">
    <reaction evidence="12">
        <text>(6R)-5,10-methylene-5,6,7,8-tetrahydrofolate + NADP(+) = (6R)-5,10-methenyltetrahydrofolate + NADPH</text>
        <dbReference type="Rhea" id="RHEA:22812"/>
        <dbReference type="ChEBI" id="CHEBI:15636"/>
        <dbReference type="ChEBI" id="CHEBI:57455"/>
        <dbReference type="ChEBI" id="CHEBI:57783"/>
        <dbReference type="ChEBI" id="CHEBI:58349"/>
        <dbReference type="EC" id="1.5.1.5"/>
    </reaction>
</comment>
<keyword evidence="10 12" id="KW-0486">Methionine biosynthesis</keyword>
<dbReference type="PRINTS" id="PR00085">
    <property type="entry name" value="THFDHDRGNASE"/>
</dbReference>
<dbReference type="InterPro" id="IPR036291">
    <property type="entry name" value="NAD(P)-bd_dom_sf"/>
</dbReference>
<feature type="binding site" evidence="12">
    <location>
        <begin position="169"/>
        <end position="171"/>
    </location>
    <ligand>
        <name>NADP(+)</name>
        <dbReference type="ChEBI" id="CHEBI:58349"/>
    </ligand>
</feature>
<evidence type="ECO:0000256" key="7">
    <source>
        <dbReference type="ARBA" id="ARBA00022857"/>
    </source>
</evidence>
<evidence type="ECO:0000256" key="6">
    <source>
        <dbReference type="ARBA" id="ARBA00022801"/>
    </source>
</evidence>
<comment type="pathway">
    <text evidence="1 12">One-carbon metabolism; tetrahydrofolate interconversion.</text>
</comment>
<comment type="catalytic activity">
    <reaction evidence="12">
        <text>(6R)-5,10-methenyltetrahydrofolate + H2O = (6R)-10-formyltetrahydrofolate + H(+)</text>
        <dbReference type="Rhea" id="RHEA:23700"/>
        <dbReference type="ChEBI" id="CHEBI:15377"/>
        <dbReference type="ChEBI" id="CHEBI:15378"/>
        <dbReference type="ChEBI" id="CHEBI:57455"/>
        <dbReference type="ChEBI" id="CHEBI:195366"/>
        <dbReference type="EC" id="3.5.4.9"/>
    </reaction>
</comment>
<dbReference type="GO" id="GO:0035999">
    <property type="term" value="P:tetrahydrofolate interconversion"/>
    <property type="evidence" value="ECO:0007669"/>
    <property type="project" value="UniProtKB-UniRule"/>
</dbReference>
<keyword evidence="11 12" id="KW-0511">Multifunctional enzyme</keyword>
<dbReference type="InterPro" id="IPR046346">
    <property type="entry name" value="Aminoacid_DH-like_N_sf"/>
</dbReference>
<evidence type="ECO:0000256" key="4">
    <source>
        <dbReference type="ARBA" id="ARBA00022605"/>
    </source>
</evidence>
<evidence type="ECO:0000256" key="10">
    <source>
        <dbReference type="ARBA" id="ARBA00023167"/>
    </source>
</evidence>
<accession>A0A6I1EQG5</accession>
<evidence type="ECO:0000259" key="14">
    <source>
        <dbReference type="Pfam" id="PF02882"/>
    </source>
</evidence>
<comment type="similarity">
    <text evidence="12">Belongs to the tetrahydrofolate dehydrogenase/cyclohydrolase family.</text>
</comment>
<protein>
    <recommendedName>
        <fullName evidence="12">Bifunctional protein FolD</fullName>
    </recommendedName>
    <domain>
        <recommendedName>
            <fullName evidence="12">Methylenetetrahydrofolate dehydrogenase</fullName>
            <ecNumber evidence="12">1.5.1.5</ecNumber>
        </recommendedName>
    </domain>
    <domain>
        <recommendedName>
            <fullName evidence="12">Methenyltetrahydrofolate cyclohydrolase</fullName>
            <ecNumber evidence="12">3.5.4.9</ecNumber>
        </recommendedName>
    </domain>
</protein>
<dbReference type="GO" id="GO:0009086">
    <property type="term" value="P:methionine biosynthetic process"/>
    <property type="evidence" value="ECO:0007669"/>
    <property type="project" value="UniProtKB-KW"/>
</dbReference>
<keyword evidence="6 12" id="KW-0378">Hydrolase</keyword>
<evidence type="ECO:0000313" key="16">
    <source>
        <dbReference type="Proteomes" id="UP000430564"/>
    </source>
</evidence>
<evidence type="ECO:0000256" key="8">
    <source>
        <dbReference type="ARBA" id="ARBA00023002"/>
    </source>
</evidence>
<evidence type="ECO:0000256" key="5">
    <source>
        <dbReference type="ARBA" id="ARBA00022755"/>
    </source>
</evidence>
<comment type="caution">
    <text evidence="12">Lacks conserved residue(s) required for the propagation of feature annotation.</text>
</comment>
<comment type="caution">
    <text evidence="15">The sequence shown here is derived from an EMBL/GenBank/DDBJ whole genome shotgun (WGS) entry which is preliminary data.</text>
</comment>
<dbReference type="InterPro" id="IPR020867">
    <property type="entry name" value="THF_DH/CycHdrlase_CS"/>
</dbReference>
<keyword evidence="8 12" id="KW-0560">Oxidoreductase</keyword>
<sequence length="292" mass="30717">MTAQIIDGKALAREIEARARKRSEELAALPGGRRPGLAVVLVGEDPASCVYVRNKTRACERAGVSSHEYRLPADTDQKALLDLIGRLNADPAVDGILVQLPLPKQIRASAVIEAIDPGKDVDGFHMLSAGALLVGRRDEGFRPCTPAGVMKMLESVGVNPEGLEAVVVGRSNIVGKPQALMLLEDHATVTVAHSRTPNLAEITRRADILVAAAGRARMITGDMVKPGAVVIDVGMNRDEDGKLCGDVDEKSVAEVARALSPVPGGVGPMTIAMLISNTVLAAERHLGQGDTL</sequence>
<organism evidence="15 16">
    <name type="scientific">Sutterella seckii</name>
    <dbReference type="NCBI Taxonomy" id="1944635"/>
    <lineage>
        <taxon>Bacteria</taxon>
        <taxon>Pseudomonadati</taxon>
        <taxon>Pseudomonadota</taxon>
        <taxon>Betaproteobacteria</taxon>
        <taxon>Burkholderiales</taxon>
        <taxon>Sutterellaceae</taxon>
        <taxon>Sutterella</taxon>
    </lineage>
</organism>
<dbReference type="SUPFAM" id="SSF51735">
    <property type="entry name" value="NAD(P)-binding Rossmann-fold domains"/>
    <property type="match status" value="1"/>
</dbReference>
<name>A0A6I1EQG5_9BURK</name>
<dbReference type="SUPFAM" id="SSF53223">
    <property type="entry name" value="Aminoacid dehydrogenase-like, N-terminal domain"/>
    <property type="match status" value="1"/>
</dbReference>
<dbReference type="Proteomes" id="UP000430564">
    <property type="component" value="Unassembled WGS sequence"/>
</dbReference>
<dbReference type="HAMAP" id="MF_01576">
    <property type="entry name" value="THF_DHG_CYH"/>
    <property type="match status" value="1"/>
</dbReference>
<dbReference type="FunFam" id="3.40.50.10860:FF:000005">
    <property type="entry name" value="C-1-tetrahydrofolate synthase, cytoplasmic, putative"/>
    <property type="match status" value="1"/>
</dbReference>
<dbReference type="PANTHER" id="PTHR48099">
    <property type="entry name" value="C-1-TETRAHYDROFOLATE SYNTHASE, CYTOPLASMIC-RELATED"/>
    <property type="match status" value="1"/>
</dbReference>
<keyword evidence="4 12" id="KW-0028">Amino-acid biosynthesis</keyword>
<evidence type="ECO:0000256" key="12">
    <source>
        <dbReference type="HAMAP-Rule" id="MF_01576"/>
    </source>
</evidence>
<dbReference type="Pfam" id="PF02882">
    <property type="entry name" value="THF_DHG_CYH_C"/>
    <property type="match status" value="1"/>
</dbReference>
<dbReference type="GO" id="GO:0006164">
    <property type="term" value="P:purine nucleotide biosynthetic process"/>
    <property type="evidence" value="ECO:0007669"/>
    <property type="project" value="UniProtKB-KW"/>
</dbReference>
<proteinExistence type="inferred from homology"/>
<keyword evidence="9 12" id="KW-0368">Histidine biosynthesis</keyword>
<dbReference type="EC" id="1.5.1.5" evidence="12"/>
<dbReference type="UniPathway" id="UPA00193"/>